<evidence type="ECO:0000256" key="2">
    <source>
        <dbReference type="ARBA" id="ARBA00022695"/>
    </source>
</evidence>
<dbReference type="Proteomes" id="UP000598360">
    <property type="component" value="Unassembled WGS sequence"/>
</dbReference>
<evidence type="ECO:0000256" key="3">
    <source>
        <dbReference type="ARBA" id="ARBA00022741"/>
    </source>
</evidence>
<dbReference type="EMBL" id="JADEYC010000012">
    <property type="protein sequence ID" value="MBE9374433.1"/>
    <property type="molecule type" value="Genomic_DNA"/>
</dbReference>
<dbReference type="GO" id="GO:0043814">
    <property type="term" value="F:phospholactate guanylyltransferase activity"/>
    <property type="evidence" value="ECO:0007669"/>
    <property type="project" value="InterPro"/>
</dbReference>
<feature type="binding site" evidence="5">
    <location>
        <position position="160"/>
    </location>
    <ligand>
        <name>phosphoenolpyruvate</name>
        <dbReference type="ChEBI" id="CHEBI:58702"/>
    </ligand>
</feature>
<evidence type="ECO:0000256" key="1">
    <source>
        <dbReference type="ARBA" id="ARBA00022679"/>
    </source>
</evidence>
<comment type="function">
    <text evidence="5">Guanylyltransferase that catalyzes the activation of phosphoenolpyruvate (PEP) as enolpyruvoyl-2-diphospho-5'-guanosine, via the condensation of PEP with GTP. It is involved in the biosynthesis of coenzyme F420, a hydride carrier cofactor.</text>
</comment>
<dbReference type="AlphaFoldDB" id="A0A929BB43"/>
<keyword evidence="2 5" id="KW-0548">Nucleotidyltransferase</keyword>
<accession>A0A929BB43</accession>
<dbReference type="HAMAP" id="MF_02114">
    <property type="entry name" value="CofC"/>
    <property type="match status" value="1"/>
</dbReference>
<dbReference type="EC" id="2.7.7.105" evidence="5"/>
<evidence type="ECO:0000313" key="7">
    <source>
        <dbReference type="Proteomes" id="UP000598360"/>
    </source>
</evidence>
<keyword evidence="3 5" id="KW-0547">Nucleotide-binding</keyword>
<evidence type="ECO:0000256" key="4">
    <source>
        <dbReference type="ARBA" id="ARBA00023134"/>
    </source>
</evidence>
<keyword evidence="4 5" id="KW-0342">GTP-binding</keyword>
<dbReference type="PANTHER" id="PTHR40392:SF1">
    <property type="entry name" value="2-PHOSPHO-L-LACTATE GUANYLYLTRANSFERASE"/>
    <property type="match status" value="1"/>
</dbReference>
<dbReference type="RefSeq" id="WP_193927864.1">
    <property type="nucleotide sequence ID" value="NZ_JADEYC010000012.1"/>
</dbReference>
<dbReference type="PANTHER" id="PTHR40392">
    <property type="entry name" value="2-PHOSPHO-L-LACTATE GUANYLYLTRANSFERASE"/>
    <property type="match status" value="1"/>
</dbReference>
<sequence>MATRSHLLVPIKPLHAAKSRLRGAADGGRGSPRAHADLVAAVALDTMEAARQADGVQVVMVSSDPELTGIVAAAGVPVLPDVPAAGLNPALRCAESALRAQERVRRIGALHGDLPALRPAELTAALRAAGEDRAFCPDRHGTGTTLLLAAAGDALDPAFGPGSARAHARSGARRLDGPWPSVRCDVDTAADLRAARSLGLGPRTASLPAAD</sequence>
<dbReference type="InterPro" id="IPR002835">
    <property type="entry name" value="CofC"/>
</dbReference>
<dbReference type="GO" id="GO:0005525">
    <property type="term" value="F:GTP binding"/>
    <property type="evidence" value="ECO:0007669"/>
    <property type="project" value="UniProtKB-KW"/>
</dbReference>
<dbReference type="Pfam" id="PF01983">
    <property type="entry name" value="CofC"/>
    <property type="match status" value="1"/>
</dbReference>
<dbReference type="GO" id="GO:0052645">
    <property type="term" value="P:F420-0 metabolic process"/>
    <property type="evidence" value="ECO:0007669"/>
    <property type="project" value="UniProtKB-UniRule"/>
</dbReference>
<organism evidence="6 7">
    <name type="scientific">Saccharopolyspora montiporae</name>
    <dbReference type="NCBI Taxonomy" id="2781240"/>
    <lineage>
        <taxon>Bacteria</taxon>
        <taxon>Bacillati</taxon>
        <taxon>Actinomycetota</taxon>
        <taxon>Actinomycetes</taxon>
        <taxon>Pseudonocardiales</taxon>
        <taxon>Pseudonocardiaceae</taxon>
        <taxon>Saccharopolyspora</taxon>
    </lineage>
</organism>
<gene>
    <name evidence="6" type="primary">cofC</name>
    <name evidence="5" type="synonym">fbiD</name>
    <name evidence="6" type="ORF">IQ251_08210</name>
</gene>
<evidence type="ECO:0000256" key="5">
    <source>
        <dbReference type="HAMAP-Rule" id="MF_02114"/>
    </source>
</evidence>
<dbReference type="NCBIfam" id="TIGR03552">
    <property type="entry name" value="F420_cofC"/>
    <property type="match status" value="1"/>
</dbReference>
<comment type="caution">
    <text evidence="6">The sequence shown here is derived from an EMBL/GenBank/DDBJ whole genome shotgun (WGS) entry which is preliminary data.</text>
</comment>
<keyword evidence="7" id="KW-1185">Reference proteome</keyword>
<comment type="similarity">
    <text evidence="5">Belongs to the CofC family.</text>
</comment>
<protein>
    <recommendedName>
        <fullName evidence="5">Phosphoenolpyruvate guanylyltransferase</fullName>
        <shortName evidence="5">PEP guanylyltransferase</shortName>
        <ecNumber evidence="5">2.7.7.105</ecNumber>
    </recommendedName>
</protein>
<dbReference type="SUPFAM" id="SSF53448">
    <property type="entry name" value="Nucleotide-diphospho-sugar transferases"/>
    <property type="match status" value="1"/>
</dbReference>
<name>A0A929BB43_9PSEU</name>
<comment type="pathway">
    <text evidence="5">Cofactor biosynthesis; coenzyme F420 biosynthesis.</text>
</comment>
<feature type="binding site" evidence="5">
    <location>
        <position position="163"/>
    </location>
    <ligand>
        <name>phosphoenolpyruvate</name>
        <dbReference type="ChEBI" id="CHEBI:58702"/>
    </ligand>
</feature>
<proteinExistence type="inferred from homology"/>
<dbReference type="InterPro" id="IPR029044">
    <property type="entry name" value="Nucleotide-diphossugar_trans"/>
</dbReference>
<feature type="binding site" evidence="5">
    <location>
        <position position="144"/>
    </location>
    <ligand>
        <name>phosphoenolpyruvate</name>
        <dbReference type="ChEBI" id="CHEBI:58702"/>
    </ligand>
</feature>
<evidence type="ECO:0000313" key="6">
    <source>
        <dbReference type="EMBL" id="MBE9374433.1"/>
    </source>
</evidence>
<dbReference type="Gene3D" id="3.90.550.10">
    <property type="entry name" value="Spore Coat Polysaccharide Biosynthesis Protein SpsA, Chain A"/>
    <property type="match status" value="1"/>
</dbReference>
<reference evidence="6" key="1">
    <citation type="submission" date="2020-10" db="EMBL/GenBank/DDBJ databases">
        <title>Diversity and distribution of actinomycetes associated with coral in the coast of Hainan.</title>
        <authorList>
            <person name="Li F."/>
        </authorList>
    </citation>
    <scope>NUCLEOTIDE SEQUENCE</scope>
    <source>
        <strain evidence="6">HNM0983</strain>
    </source>
</reference>
<keyword evidence="1 5" id="KW-0808">Transferase</keyword>
<comment type="catalytic activity">
    <reaction evidence="5">
        <text>phosphoenolpyruvate + GTP + H(+) = enolpyruvoyl-2-diphospho-5'-guanosine + diphosphate</text>
        <dbReference type="Rhea" id="RHEA:30519"/>
        <dbReference type="ChEBI" id="CHEBI:15378"/>
        <dbReference type="ChEBI" id="CHEBI:33019"/>
        <dbReference type="ChEBI" id="CHEBI:37565"/>
        <dbReference type="ChEBI" id="CHEBI:58702"/>
        <dbReference type="ChEBI" id="CHEBI:143701"/>
        <dbReference type="EC" id="2.7.7.105"/>
    </reaction>
</comment>